<organism evidence="1 2">
    <name type="scientific">Caerostris extrusa</name>
    <name type="common">Bark spider</name>
    <name type="synonym">Caerostris bankana</name>
    <dbReference type="NCBI Taxonomy" id="172846"/>
    <lineage>
        <taxon>Eukaryota</taxon>
        <taxon>Metazoa</taxon>
        <taxon>Ecdysozoa</taxon>
        <taxon>Arthropoda</taxon>
        <taxon>Chelicerata</taxon>
        <taxon>Arachnida</taxon>
        <taxon>Araneae</taxon>
        <taxon>Araneomorphae</taxon>
        <taxon>Entelegynae</taxon>
        <taxon>Araneoidea</taxon>
        <taxon>Araneidae</taxon>
        <taxon>Caerostris</taxon>
    </lineage>
</organism>
<accession>A0AAV4P9Z5</accession>
<reference evidence="1 2" key="1">
    <citation type="submission" date="2021-06" db="EMBL/GenBank/DDBJ databases">
        <title>Caerostris extrusa draft genome.</title>
        <authorList>
            <person name="Kono N."/>
            <person name="Arakawa K."/>
        </authorList>
    </citation>
    <scope>NUCLEOTIDE SEQUENCE [LARGE SCALE GENOMIC DNA]</scope>
</reference>
<proteinExistence type="predicted"/>
<gene>
    <name evidence="1" type="ORF">CEXT_342001</name>
</gene>
<comment type="caution">
    <text evidence="1">The sequence shown here is derived from an EMBL/GenBank/DDBJ whole genome shotgun (WGS) entry which is preliminary data.</text>
</comment>
<sequence length="136" mass="15386">MIEAEKQKNEAPRDGRASLERERERGALNFKHYITSSPLLNHPSTFVLLASTIGDSAPGIEKEEYEKKQAKKSIAASNLGRGFLHICPPLETNGVSRCLYAASGVRGGCRNEGPFRLQMTDGLYYSRTFWRYWLFE</sequence>
<evidence type="ECO:0000313" key="2">
    <source>
        <dbReference type="Proteomes" id="UP001054945"/>
    </source>
</evidence>
<protein>
    <submittedName>
        <fullName evidence="1">Uncharacterized protein</fullName>
    </submittedName>
</protein>
<dbReference type="Proteomes" id="UP001054945">
    <property type="component" value="Unassembled WGS sequence"/>
</dbReference>
<name>A0AAV4P9Z5_CAEEX</name>
<evidence type="ECO:0000313" key="1">
    <source>
        <dbReference type="EMBL" id="GIX93838.1"/>
    </source>
</evidence>
<keyword evidence="2" id="KW-1185">Reference proteome</keyword>
<dbReference type="AlphaFoldDB" id="A0AAV4P9Z5"/>
<dbReference type="EMBL" id="BPLR01004303">
    <property type="protein sequence ID" value="GIX93838.1"/>
    <property type="molecule type" value="Genomic_DNA"/>
</dbReference>